<protein>
    <submittedName>
        <fullName evidence="2">Uncharacterized protein</fullName>
    </submittedName>
</protein>
<accession>A0A9X9LNQ6</accession>
<gene>
    <name evidence="2" type="ORF">BN2614_LOCUS2</name>
</gene>
<evidence type="ECO:0000313" key="2">
    <source>
        <dbReference type="EMBL" id="VCW77830.1"/>
    </source>
</evidence>
<evidence type="ECO:0000313" key="3">
    <source>
        <dbReference type="Proteomes" id="UP000269945"/>
    </source>
</evidence>
<feature type="region of interest" description="Disordered" evidence="1">
    <location>
        <begin position="1"/>
        <end position="26"/>
    </location>
</feature>
<comment type="caution">
    <text evidence="2">The sequence shown here is derived from an EMBL/GenBank/DDBJ whole genome shotgun (WGS) entry which is preliminary data.</text>
</comment>
<organism evidence="2 3">
    <name type="scientific">Gulo gulo</name>
    <name type="common">Wolverine</name>
    <name type="synonym">Gluton</name>
    <dbReference type="NCBI Taxonomy" id="48420"/>
    <lineage>
        <taxon>Eukaryota</taxon>
        <taxon>Metazoa</taxon>
        <taxon>Chordata</taxon>
        <taxon>Craniata</taxon>
        <taxon>Vertebrata</taxon>
        <taxon>Euteleostomi</taxon>
        <taxon>Mammalia</taxon>
        <taxon>Eutheria</taxon>
        <taxon>Laurasiatheria</taxon>
        <taxon>Carnivora</taxon>
        <taxon>Caniformia</taxon>
        <taxon>Musteloidea</taxon>
        <taxon>Mustelidae</taxon>
        <taxon>Guloninae</taxon>
        <taxon>Gulo</taxon>
    </lineage>
</organism>
<evidence type="ECO:0000256" key="1">
    <source>
        <dbReference type="SAM" id="MobiDB-lite"/>
    </source>
</evidence>
<name>A0A9X9LNQ6_GULGU</name>
<dbReference type="Proteomes" id="UP000269945">
    <property type="component" value="Unassembled WGS sequence"/>
</dbReference>
<reference evidence="2 3" key="1">
    <citation type="submission" date="2018-10" db="EMBL/GenBank/DDBJ databases">
        <authorList>
            <person name="Ekblom R."/>
            <person name="Jareborg N."/>
        </authorList>
    </citation>
    <scope>NUCLEOTIDE SEQUENCE [LARGE SCALE GENOMIC DNA]</scope>
    <source>
        <tissue evidence="2">Muscle</tissue>
    </source>
</reference>
<dbReference type="AlphaFoldDB" id="A0A9X9LNQ6"/>
<keyword evidence="3" id="KW-1185">Reference proteome</keyword>
<sequence>MGMTGQRGGLCPETKGHSTDLPGGFHLSQDLPTLSAIPKKPQNTEGSVILCGLQPQIQAG</sequence>
<dbReference type="EMBL" id="CYRY02009443">
    <property type="protein sequence ID" value="VCW77830.1"/>
    <property type="molecule type" value="Genomic_DNA"/>
</dbReference>
<proteinExistence type="predicted"/>